<dbReference type="AlphaFoldDB" id="A0A8H3L3A3"/>
<dbReference type="Gene3D" id="1.25.40.420">
    <property type="match status" value="1"/>
</dbReference>
<dbReference type="PANTHER" id="PTHR24410:SF23">
    <property type="entry name" value="BTB DOMAIN-CONTAINING PROTEIN-RELATED"/>
    <property type="match status" value="1"/>
</dbReference>
<evidence type="ECO:0000313" key="3">
    <source>
        <dbReference type="EMBL" id="GES81023.1"/>
    </source>
</evidence>
<dbReference type="Pfam" id="PF00651">
    <property type="entry name" value="BTB"/>
    <property type="match status" value="1"/>
</dbReference>
<feature type="domain" description="TLDc" evidence="2">
    <location>
        <begin position="299"/>
        <end position="468"/>
    </location>
</feature>
<dbReference type="Proteomes" id="UP000615446">
    <property type="component" value="Unassembled WGS sequence"/>
</dbReference>
<dbReference type="PROSITE" id="PS51886">
    <property type="entry name" value="TLDC"/>
    <property type="match status" value="1"/>
</dbReference>
<gene>
    <name evidence="3" type="ORF">RCL2_000828400</name>
</gene>
<comment type="caution">
    <text evidence="3">The sequence shown here is derived from an EMBL/GenBank/DDBJ whole genome shotgun (WGS) entry which is preliminary data.</text>
</comment>
<dbReference type="InterPro" id="IPR000210">
    <property type="entry name" value="BTB/POZ_dom"/>
</dbReference>
<dbReference type="Pfam" id="PF07707">
    <property type="entry name" value="BACK"/>
    <property type="match status" value="1"/>
</dbReference>
<dbReference type="Gene3D" id="3.30.710.10">
    <property type="entry name" value="Potassium Channel Kv1.1, Chain A"/>
    <property type="match status" value="1"/>
</dbReference>
<protein>
    <submittedName>
        <fullName evidence="3">BTB/POZ domain-containing protein</fullName>
    </submittedName>
</protein>
<accession>A0A8H3L3A3</accession>
<dbReference type="SMART" id="SM00225">
    <property type="entry name" value="BTB"/>
    <property type="match status" value="1"/>
</dbReference>
<dbReference type="PANTHER" id="PTHR24410">
    <property type="entry name" value="HL07962P-RELATED"/>
    <property type="match status" value="1"/>
</dbReference>
<dbReference type="InterPro" id="IPR011333">
    <property type="entry name" value="SKP1/BTB/POZ_sf"/>
</dbReference>
<dbReference type="SMART" id="SM00875">
    <property type="entry name" value="BACK"/>
    <property type="match status" value="1"/>
</dbReference>
<dbReference type="SUPFAM" id="SSF54695">
    <property type="entry name" value="POZ domain"/>
    <property type="match status" value="1"/>
</dbReference>
<feature type="domain" description="BTB" evidence="1">
    <location>
        <begin position="23"/>
        <end position="96"/>
    </location>
</feature>
<reference evidence="3" key="1">
    <citation type="submission" date="2019-10" db="EMBL/GenBank/DDBJ databases">
        <title>Conservation and host-specific expression of non-tandemly repeated heterogenous ribosome RNA gene in arbuscular mycorrhizal fungi.</title>
        <authorList>
            <person name="Maeda T."/>
            <person name="Kobayashi Y."/>
            <person name="Nakagawa T."/>
            <person name="Ezawa T."/>
            <person name="Yamaguchi K."/>
            <person name="Bino T."/>
            <person name="Nishimoto Y."/>
            <person name="Shigenobu S."/>
            <person name="Kawaguchi M."/>
        </authorList>
    </citation>
    <scope>NUCLEOTIDE SEQUENCE</scope>
    <source>
        <strain evidence="3">HR1</strain>
    </source>
</reference>
<dbReference type="SMART" id="SM00584">
    <property type="entry name" value="TLDc"/>
    <property type="match status" value="1"/>
</dbReference>
<proteinExistence type="predicted"/>
<dbReference type="InterPro" id="IPR011705">
    <property type="entry name" value="BACK"/>
</dbReference>
<dbReference type="Pfam" id="PF07534">
    <property type="entry name" value="TLD"/>
    <property type="match status" value="1"/>
</dbReference>
<dbReference type="OrthoDB" id="2335674at2759"/>
<organism evidence="3 4">
    <name type="scientific">Rhizophagus clarus</name>
    <dbReference type="NCBI Taxonomy" id="94130"/>
    <lineage>
        <taxon>Eukaryota</taxon>
        <taxon>Fungi</taxon>
        <taxon>Fungi incertae sedis</taxon>
        <taxon>Mucoromycota</taxon>
        <taxon>Glomeromycotina</taxon>
        <taxon>Glomeromycetes</taxon>
        <taxon>Glomerales</taxon>
        <taxon>Glomeraceae</taxon>
        <taxon>Rhizophagus</taxon>
    </lineage>
</organism>
<dbReference type="InterPro" id="IPR006571">
    <property type="entry name" value="TLDc_dom"/>
</dbReference>
<dbReference type="InterPro" id="IPR051481">
    <property type="entry name" value="BTB-POZ/Galectin-3-binding"/>
</dbReference>
<dbReference type="CDD" id="cd18186">
    <property type="entry name" value="BTB_POZ_ZBTB_KLHL-like"/>
    <property type="match status" value="1"/>
</dbReference>
<sequence length="473" mass="55633">MAYNYESELSEALDQLLKIETDYNVIIYVGEEPNLKEFHAHSNILRCRSEYFDKILSAEVIEKKDGKYIIKKPNISPQAFYAFLEYLYTSQIDITINKTGNELLNFMIVSNELMLKKLSKLIEDYIIENYKQFLQNDPVGILQIIYYCKSLVNLQEYCLDKICSELEILFNSEKFTKLPAPLLEIILQRDDLNLEEIKIWEYLVKWGLAQDRSLNQDTTRWDKDDYSVFKRILHKFIPLIRFYEISSEDYFNKVKPYEDVIPKELRDDILKSYMIPSYKPIYAQRSPKHSKFNVNIDSIMINQEHLTLFTNWIDKKKENAKYIHYIPYKFNLLYRASRDGNTAAVFHAKCDNKGATIVIVKITNSEQIIGGYNPLFWDSSNGYKSTRDSFIFSFANKDDLQKTKIVYSNGDQFSMQCYSHCGPIFGNSDLCLNFSSGPNIWNHNPYSYPSLGLPYEMNVEDYEVYQVIENQKV</sequence>
<evidence type="ECO:0000259" key="1">
    <source>
        <dbReference type="PROSITE" id="PS50097"/>
    </source>
</evidence>
<evidence type="ECO:0000259" key="2">
    <source>
        <dbReference type="PROSITE" id="PS51886"/>
    </source>
</evidence>
<dbReference type="PROSITE" id="PS50097">
    <property type="entry name" value="BTB"/>
    <property type="match status" value="1"/>
</dbReference>
<evidence type="ECO:0000313" key="4">
    <source>
        <dbReference type="Proteomes" id="UP000615446"/>
    </source>
</evidence>
<name>A0A8H3L3A3_9GLOM</name>
<dbReference type="EMBL" id="BLAL01000053">
    <property type="protein sequence ID" value="GES81023.1"/>
    <property type="molecule type" value="Genomic_DNA"/>
</dbReference>